<protein>
    <submittedName>
        <fullName evidence="1">Uncharacterized protein</fullName>
    </submittedName>
</protein>
<evidence type="ECO:0000313" key="1">
    <source>
        <dbReference type="EMBL" id="CAJ1938564.1"/>
    </source>
</evidence>
<sequence length="126" mass="14144">MISQPKVFTLPFTDQVIQRVEAWAAAKGVTSVKFFEKKRDLETFQDGDQIAGVDDTKQGYFKEAFDQDCEPGDTLIMWASKMQTTIDLGTTEAEYLALSLFGTFVRIMFTIDLIPGLQTNLVNTCT</sequence>
<reference evidence="1" key="1">
    <citation type="submission" date="2023-08" db="EMBL/GenBank/DDBJ databases">
        <authorList>
            <person name="Audoor S."/>
            <person name="Bilcke G."/>
        </authorList>
    </citation>
    <scope>NUCLEOTIDE SEQUENCE</scope>
</reference>
<dbReference type="EMBL" id="CAKOGP040000735">
    <property type="protein sequence ID" value="CAJ1938564.1"/>
    <property type="molecule type" value="Genomic_DNA"/>
</dbReference>
<accession>A0AAD2FH43</accession>
<evidence type="ECO:0000313" key="2">
    <source>
        <dbReference type="Proteomes" id="UP001295423"/>
    </source>
</evidence>
<dbReference type="AlphaFoldDB" id="A0AAD2FH43"/>
<comment type="caution">
    <text evidence="1">The sequence shown here is derived from an EMBL/GenBank/DDBJ whole genome shotgun (WGS) entry which is preliminary data.</text>
</comment>
<gene>
    <name evidence="1" type="ORF">CYCCA115_LOCUS6181</name>
</gene>
<name>A0AAD2FH43_9STRA</name>
<keyword evidence="2" id="KW-1185">Reference proteome</keyword>
<dbReference type="Proteomes" id="UP001295423">
    <property type="component" value="Unassembled WGS sequence"/>
</dbReference>
<proteinExistence type="predicted"/>
<organism evidence="1 2">
    <name type="scientific">Cylindrotheca closterium</name>
    <dbReference type="NCBI Taxonomy" id="2856"/>
    <lineage>
        <taxon>Eukaryota</taxon>
        <taxon>Sar</taxon>
        <taxon>Stramenopiles</taxon>
        <taxon>Ochrophyta</taxon>
        <taxon>Bacillariophyta</taxon>
        <taxon>Bacillariophyceae</taxon>
        <taxon>Bacillariophycidae</taxon>
        <taxon>Bacillariales</taxon>
        <taxon>Bacillariaceae</taxon>
        <taxon>Cylindrotheca</taxon>
    </lineage>
</organism>